<keyword evidence="2" id="KW-0812">Transmembrane</keyword>
<evidence type="ECO:0000313" key="3">
    <source>
        <dbReference type="EMBL" id="PFG32467.1"/>
    </source>
</evidence>
<reference evidence="3 4" key="1">
    <citation type="submission" date="2017-10" db="EMBL/GenBank/DDBJ databases">
        <title>Sequencing the genomes of 1000 actinobacteria strains.</title>
        <authorList>
            <person name="Klenk H.-P."/>
        </authorList>
    </citation>
    <scope>NUCLEOTIDE SEQUENCE [LARGE SCALE GENOMIC DNA]</scope>
    <source>
        <strain evidence="3 4">DSM 18966</strain>
    </source>
</reference>
<dbReference type="AlphaFoldDB" id="A0A2A9E097"/>
<dbReference type="Proteomes" id="UP000225548">
    <property type="component" value="Unassembled WGS sequence"/>
</dbReference>
<evidence type="ECO:0000313" key="4">
    <source>
        <dbReference type="Proteomes" id="UP000225548"/>
    </source>
</evidence>
<keyword evidence="4" id="KW-1185">Reference proteome</keyword>
<dbReference type="EMBL" id="PDJG01000001">
    <property type="protein sequence ID" value="PFG32467.1"/>
    <property type="molecule type" value="Genomic_DNA"/>
</dbReference>
<dbReference type="OrthoDB" id="5149291at2"/>
<organism evidence="3 4">
    <name type="scientific">Sanguibacter antarcticus</name>
    <dbReference type="NCBI Taxonomy" id="372484"/>
    <lineage>
        <taxon>Bacteria</taxon>
        <taxon>Bacillati</taxon>
        <taxon>Actinomycetota</taxon>
        <taxon>Actinomycetes</taxon>
        <taxon>Micrococcales</taxon>
        <taxon>Sanguibacteraceae</taxon>
        <taxon>Sanguibacter</taxon>
    </lineage>
</organism>
<keyword evidence="2" id="KW-1133">Transmembrane helix</keyword>
<comment type="caution">
    <text evidence="3">The sequence shown here is derived from an EMBL/GenBank/DDBJ whole genome shotgun (WGS) entry which is preliminary data.</text>
</comment>
<proteinExistence type="predicted"/>
<dbReference type="RefSeq" id="WP_098453832.1">
    <property type="nucleotide sequence ID" value="NZ_PDJG01000001.1"/>
</dbReference>
<keyword evidence="2" id="KW-0472">Membrane</keyword>
<evidence type="ECO:0000256" key="2">
    <source>
        <dbReference type="SAM" id="Phobius"/>
    </source>
</evidence>
<sequence>MIPQHDGGLHPPAPEASAGKAPAVPELPVDPQQAVPATPPGHVPDGRYGTPRKPLNPVVLRVLVAAGAVVVLAFVAWMAFGQEDGAVRGQDVGYSVKSAEVVEITFNVAKPRDATVVCTLQALSASFAQVGTREVTIGPTTLAETRYTTEIATSEEAVTAIVEDCRTLG</sequence>
<protein>
    <submittedName>
        <fullName evidence="3">Uncharacterized protein DUF4307</fullName>
    </submittedName>
</protein>
<evidence type="ECO:0000256" key="1">
    <source>
        <dbReference type="SAM" id="MobiDB-lite"/>
    </source>
</evidence>
<accession>A0A2A9E097</accession>
<dbReference type="InterPro" id="IPR025443">
    <property type="entry name" value="DUF4307"/>
</dbReference>
<feature type="transmembrane region" description="Helical" evidence="2">
    <location>
        <begin position="58"/>
        <end position="80"/>
    </location>
</feature>
<name>A0A2A9E097_9MICO</name>
<gene>
    <name evidence="3" type="ORF">ATL42_0307</name>
</gene>
<feature type="region of interest" description="Disordered" evidence="1">
    <location>
        <begin position="1"/>
        <end position="50"/>
    </location>
</feature>
<dbReference type="Pfam" id="PF14155">
    <property type="entry name" value="DUF4307"/>
    <property type="match status" value="1"/>
</dbReference>